<keyword evidence="1" id="KW-0732">Signal</keyword>
<dbReference type="SUPFAM" id="SSF55383">
    <property type="entry name" value="Copper amine oxidase, domain N"/>
    <property type="match status" value="2"/>
</dbReference>
<organism evidence="3 4">
    <name type="scientific">Anaerotignum lactatifermentans DSM 14214</name>
    <dbReference type="NCBI Taxonomy" id="1121323"/>
    <lineage>
        <taxon>Bacteria</taxon>
        <taxon>Bacillati</taxon>
        <taxon>Bacillota</taxon>
        <taxon>Clostridia</taxon>
        <taxon>Lachnospirales</taxon>
        <taxon>Anaerotignaceae</taxon>
        <taxon>Anaerotignum</taxon>
    </lineage>
</organism>
<evidence type="ECO:0000256" key="1">
    <source>
        <dbReference type="SAM" id="SignalP"/>
    </source>
</evidence>
<dbReference type="InterPro" id="IPR036582">
    <property type="entry name" value="Mao_N_sf"/>
</dbReference>
<dbReference type="Proteomes" id="UP000183975">
    <property type="component" value="Unassembled WGS sequence"/>
</dbReference>
<dbReference type="EMBL" id="FRAH01000102">
    <property type="protein sequence ID" value="SHL38785.1"/>
    <property type="molecule type" value="Genomic_DNA"/>
</dbReference>
<dbReference type="AlphaFoldDB" id="A0A1M7A828"/>
<evidence type="ECO:0000313" key="4">
    <source>
        <dbReference type="Proteomes" id="UP000183975"/>
    </source>
</evidence>
<proteinExistence type="predicted"/>
<gene>
    <name evidence="3" type="ORF">SAMN02745138_03352</name>
</gene>
<evidence type="ECO:0000259" key="2">
    <source>
        <dbReference type="Pfam" id="PF07833"/>
    </source>
</evidence>
<feature type="signal peptide" evidence="1">
    <location>
        <begin position="1"/>
        <end position="22"/>
    </location>
</feature>
<dbReference type="Pfam" id="PF07833">
    <property type="entry name" value="Cu_amine_oxidN1"/>
    <property type="match status" value="1"/>
</dbReference>
<reference evidence="3 4" key="1">
    <citation type="submission" date="2016-11" db="EMBL/GenBank/DDBJ databases">
        <authorList>
            <person name="Jaros S."/>
            <person name="Januszkiewicz K."/>
            <person name="Wedrychowicz H."/>
        </authorList>
    </citation>
    <scope>NUCLEOTIDE SEQUENCE [LARGE SCALE GENOMIC DNA]</scope>
    <source>
        <strain evidence="3 4">DSM 14214</strain>
    </source>
</reference>
<protein>
    <submittedName>
        <fullName evidence="3">Copper amine oxidase N-terminal domain-containing protein</fullName>
    </submittedName>
</protein>
<feature type="domain" description="Copper amine oxidase-like N-terminal" evidence="2">
    <location>
        <begin position="198"/>
        <end position="311"/>
    </location>
</feature>
<feature type="chain" id="PRO_5012364624" evidence="1">
    <location>
        <begin position="23"/>
        <end position="320"/>
    </location>
</feature>
<evidence type="ECO:0000313" key="3">
    <source>
        <dbReference type="EMBL" id="SHL38785.1"/>
    </source>
</evidence>
<dbReference type="Gene3D" id="3.30.457.10">
    <property type="entry name" value="Copper amine oxidase-like, N-terminal domain"/>
    <property type="match status" value="1"/>
</dbReference>
<sequence>MKKRCMALTLAAVMVFSVTAFGASNPAQNGKWESAYGSGTVSAEKEMYQTLDRSILCADVTFALPENAQGKNLYLAMVDTEDWLSDGKAGFLPGSLEEWENNDLKQILNPNEQQIFTVPLTKDLLDLNVVYDGERKDGKSISLVALGESQYADNLFAESEDQLLVQDLISLYHSVNYKNQMETIPCTIDVTIGADTMQVNGKSYPLDVPAYINDAGYTMLPMRALVENLPEEVQKKVVWDGQSKTALILCGMTTYRLTAGEKEALRNGDKLILNTPLEIKDGRVFLPLRDMIMLWENGKIDWDASTKTVHISAGMVHFLE</sequence>
<dbReference type="InterPro" id="IPR012854">
    <property type="entry name" value="Cu_amine_oxidase-like_N"/>
</dbReference>
<accession>A0A1M7A828</accession>
<name>A0A1M7A828_9FIRM</name>
<keyword evidence="4" id="KW-1185">Reference proteome</keyword>